<accession>A0A0B0MXQ0</accession>
<reference evidence="3" key="1">
    <citation type="submission" date="2014-09" db="EMBL/GenBank/DDBJ databases">
        <authorList>
            <person name="Mudge J."/>
            <person name="Ramaraj T."/>
            <person name="Lindquist I.E."/>
            <person name="Bharti A.K."/>
            <person name="Sundararajan A."/>
            <person name="Cameron C.T."/>
            <person name="Woodward J.E."/>
            <person name="May G.D."/>
            <person name="Brubaker C."/>
            <person name="Broadhvest J."/>
            <person name="Wilkins T.A."/>
        </authorList>
    </citation>
    <scope>NUCLEOTIDE SEQUENCE</scope>
    <source>
        <strain evidence="3">cv. AKA8401</strain>
    </source>
</reference>
<gene>
    <name evidence="2" type="ORF">F383_30002</name>
</gene>
<protein>
    <submittedName>
        <fullName evidence="2">Uncharacterized protein</fullName>
    </submittedName>
</protein>
<evidence type="ECO:0000313" key="3">
    <source>
        <dbReference type="Proteomes" id="UP000032142"/>
    </source>
</evidence>
<dbReference type="EMBL" id="JRRC01408170">
    <property type="protein sequence ID" value="KHG04259.1"/>
    <property type="molecule type" value="Genomic_DNA"/>
</dbReference>
<evidence type="ECO:0000313" key="2">
    <source>
        <dbReference type="EMBL" id="KHG04259.1"/>
    </source>
</evidence>
<dbReference type="AlphaFoldDB" id="A0A0B0MXQ0"/>
<name>A0A0B0MXQ0_GOSAR</name>
<feature type="region of interest" description="Disordered" evidence="1">
    <location>
        <begin position="1"/>
        <end position="67"/>
    </location>
</feature>
<feature type="compositionally biased region" description="Basic residues" evidence="1">
    <location>
        <begin position="16"/>
        <end position="30"/>
    </location>
</feature>
<evidence type="ECO:0000256" key="1">
    <source>
        <dbReference type="SAM" id="MobiDB-lite"/>
    </source>
</evidence>
<proteinExistence type="predicted"/>
<keyword evidence="3" id="KW-1185">Reference proteome</keyword>
<sequence length="67" mass="7500">MDQRTKSTRPGLPHTGRSHGRVPLARRHLDRGRNRREQGIAQGKPIDPSQKLDSPSRLKISLIVDGP</sequence>
<dbReference type="Proteomes" id="UP000032142">
    <property type="component" value="Unassembled WGS sequence"/>
</dbReference>
<comment type="caution">
    <text evidence="2">The sequence shown here is derived from an EMBL/GenBank/DDBJ whole genome shotgun (WGS) entry which is preliminary data.</text>
</comment>
<organism evidence="2 3">
    <name type="scientific">Gossypium arboreum</name>
    <name type="common">Tree cotton</name>
    <name type="synonym">Gossypium nanking</name>
    <dbReference type="NCBI Taxonomy" id="29729"/>
    <lineage>
        <taxon>Eukaryota</taxon>
        <taxon>Viridiplantae</taxon>
        <taxon>Streptophyta</taxon>
        <taxon>Embryophyta</taxon>
        <taxon>Tracheophyta</taxon>
        <taxon>Spermatophyta</taxon>
        <taxon>Magnoliopsida</taxon>
        <taxon>eudicotyledons</taxon>
        <taxon>Gunneridae</taxon>
        <taxon>Pentapetalae</taxon>
        <taxon>rosids</taxon>
        <taxon>malvids</taxon>
        <taxon>Malvales</taxon>
        <taxon>Malvaceae</taxon>
        <taxon>Malvoideae</taxon>
        <taxon>Gossypium</taxon>
    </lineage>
</organism>